<protein>
    <recommendedName>
        <fullName evidence="2">PiggyBac transposable element-derived protein domain-containing protein</fullName>
    </recommendedName>
</protein>
<feature type="region of interest" description="Disordered" evidence="1">
    <location>
        <begin position="138"/>
        <end position="173"/>
    </location>
</feature>
<dbReference type="PANTHER" id="PTHR47272">
    <property type="entry name" value="DDE_TNP_1_7 DOMAIN-CONTAINING PROTEIN"/>
    <property type="match status" value="1"/>
</dbReference>
<gene>
    <name evidence="3" type="ORF">NQ314_011903</name>
</gene>
<evidence type="ECO:0000313" key="3">
    <source>
        <dbReference type="EMBL" id="KAJ8937358.1"/>
    </source>
</evidence>
<evidence type="ECO:0000259" key="2">
    <source>
        <dbReference type="Pfam" id="PF13843"/>
    </source>
</evidence>
<keyword evidence="4" id="KW-1185">Reference proteome</keyword>
<dbReference type="EMBL" id="JANEYF010003320">
    <property type="protein sequence ID" value="KAJ8937358.1"/>
    <property type="molecule type" value="Genomic_DNA"/>
</dbReference>
<dbReference type="Proteomes" id="UP001162156">
    <property type="component" value="Unassembled WGS sequence"/>
</dbReference>
<feature type="domain" description="PiggyBac transposable element-derived protein" evidence="2">
    <location>
        <begin position="8"/>
        <end position="101"/>
    </location>
</feature>
<dbReference type="AlphaFoldDB" id="A0AAV8XFQ2"/>
<comment type="caution">
    <text evidence="3">The sequence shown here is derived from an EMBL/GenBank/DDBJ whole genome shotgun (WGS) entry which is preliminary data.</text>
</comment>
<organism evidence="3 4">
    <name type="scientific">Rhamnusium bicolor</name>
    <dbReference type="NCBI Taxonomy" id="1586634"/>
    <lineage>
        <taxon>Eukaryota</taxon>
        <taxon>Metazoa</taxon>
        <taxon>Ecdysozoa</taxon>
        <taxon>Arthropoda</taxon>
        <taxon>Hexapoda</taxon>
        <taxon>Insecta</taxon>
        <taxon>Pterygota</taxon>
        <taxon>Neoptera</taxon>
        <taxon>Endopterygota</taxon>
        <taxon>Coleoptera</taxon>
        <taxon>Polyphaga</taxon>
        <taxon>Cucujiformia</taxon>
        <taxon>Chrysomeloidea</taxon>
        <taxon>Cerambycidae</taxon>
        <taxon>Lepturinae</taxon>
        <taxon>Rhagiini</taxon>
        <taxon>Rhamnusium</taxon>
    </lineage>
</organism>
<evidence type="ECO:0000256" key="1">
    <source>
        <dbReference type="SAM" id="MobiDB-lite"/>
    </source>
</evidence>
<dbReference type="Pfam" id="PF13843">
    <property type="entry name" value="DDE_Tnp_1_7"/>
    <property type="match status" value="1"/>
</dbReference>
<dbReference type="PANTHER" id="PTHR47272:SF2">
    <property type="entry name" value="PIGGYBAC TRANSPOSABLE ELEMENT-DERIVED PROTEIN 3-LIKE"/>
    <property type="match status" value="1"/>
</dbReference>
<accession>A0AAV8XFQ2</accession>
<evidence type="ECO:0000313" key="4">
    <source>
        <dbReference type="Proteomes" id="UP001162156"/>
    </source>
</evidence>
<proteinExistence type="predicted"/>
<name>A0AAV8XFQ2_9CUCU</name>
<feature type="compositionally biased region" description="Polar residues" evidence="1">
    <location>
        <begin position="164"/>
        <end position="173"/>
    </location>
</feature>
<reference evidence="3" key="1">
    <citation type="journal article" date="2023" name="Insect Mol. Biol.">
        <title>Genome sequencing provides insights into the evolution of gene families encoding plant cell wall-degrading enzymes in longhorned beetles.</title>
        <authorList>
            <person name="Shin N.R."/>
            <person name="Okamura Y."/>
            <person name="Kirsch R."/>
            <person name="Pauchet Y."/>
        </authorList>
    </citation>
    <scope>NUCLEOTIDE SEQUENCE</scope>
    <source>
        <strain evidence="3">RBIC_L_NR</strain>
    </source>
</reference>
<sequence length="173" mass="19706">MLASCDGVEISLVIWKDDRLVTLLSTFAGENPSKSVQRFDRKLKKKMDVNCPFVIREYNRHMGGVDLLDSNLGPVKILRRSKKWYLRIFYHLLDLTVANSWILYKRVQEQNGKTQKCSTQAKFKTILASTLCLIGQGPSGVKRGRPSSSDVEQKLQNKKKRTRTSPSCKRSSA</sequence>
<dbReference type="InterPro" id="IPR029526">
    <property type="entry name" value="PGBD"/>
</dbReference>